<dbReference type="RefSeq" id="WP_331791447.1">
    <property type="nucleotide sequence ID" value="NZ_BAAAUO010000012.1"/>
</dbReference>
<dbReference type="Proteomes" id="UP001351900">
    <property type="component" value="Unassembled WGS sequence"/>
</dbReference>
<name>A0ABU7V5X3_9MICO</name>
<keyword evidence="3" id="KW-1185">Reference proteome</keyword>
<comment type="caution">
    <text evidence="2">The sequence shown here is derived from an EMBL/GenBank/DDBJ whole genome shotgun (WGS) entry which is preliminary data.</text>
</comment>
<proteinExistence type="predicted"/>
<evidence type="ECO:0000313" key="2">
    <source>
        <dbReference type="EMBL" id="MEF2255090.1"/>
    </source>
</evidence>
<protein>
    <submittedName>
        <fullName evidence="2">VOC family protein</fullName>
    </submittedName>
</protein>
<reference evidence="2 3" key="1">
    <citation type="submission" date="2024-01" db="EMBL/GenBank/DDBJ databases">
        <title>the genome sequence of strain Microbacterium schleiferi NBRC 15075.</title>
        <authorList>
            <person name="Ding Y."/>
            <person name="Zhang G."/>
        </authorList>
    </citation>
    <scope>NUCLEOTIDE SEQUENCE [LARGE SCALE GENOMIC DNA]</scope>
    <source>
        <strain evidence="2 3">NBRC 15075</strain>
    </source>
</reference>
<organism evidence="2 3">
    <name type="scientific">Microbacterium schleiferi</name>
    <dbReference type="NCBI Taxonomy" id="69362"/>
    <lineage>
        <taxon>Bacteria</taxon>
        <taxon>Bacillati</taxon>
        <taxon>Actinomycetota</taxon>
        <taxon>Actinomycetes</taxon>
        <taxon>Micrococcales</taxon>
        <taxon>Microbacteriaceae</taxon>
        <taxon>Microbacterium</taxon>
    </lineage>
</organism>
<sequence>MSGLVPYLHFDGTAREALTFYQSVFGGELELHTYVDFSRTDGPKDAIAHGALSGLVALFAADAAPGEASVSMAGVEFSLLGTASAEDLTAWFGTLADGGEIVDALQQRPWGDYDGMVRDRYGIRWLIGFQS</sequence>
<dbReference type="InterPro" id="IPR004360">
    <property type="entry name" value="Glyas_Fos-R_dOase_dom"/>
</dbReference>
<dbReference type="PANTHER" id="PTHR33990:SF1">
    <property type="entry name" value="PROTEIN YJDN"/>
    <property type="match status" value="1"/>
</dbReference>
<accession>A0ABU7V5X3</accession>
<feature type="domain" description="Glyoxalase/fosfomycin resistance/dioxygenase" evidence="1">
    <location>
        <begin position="10"/>
        <end position="125"/>
    </location>
</feature>
<evidence type="ECO:0000259" key="1">
    <source>
        <dbReference type="Pfam" id="PF00903"/>
    </source>
</evidence>
<dbReference type="PANTHER" id="PTHR33990">
    <property type="entry name" value="PROTEIN YJDN-RELATED"/>
    <property type="match status" value="1"/>
</dbReference>
<dbReference type="InterPro" id="IPR028973">
    <property type="entry name" value="PhnB-like"/>
</dbReference>
<dbReference type="CDD" id="cd06588">
    <property type="entry name" value="PhnB_like"/>
    <property type="match status" value="1"/>
</dbReference>
<dbReference type="SUPFAM" id="SSF54593">
    <property type="entry name" value="Glyoxalase/Bleomycin resistance protein/Dihydroxybiphenyl dioxygenase"/>
    <property type="match status" value="1"/>
</dbReference>
<dbReference type="Pfam" id="PF00903">
    <property type="entry name" value="Glyoxalase"/>
    <property type="match status" value="1"/>
</dbReference>
<gene>
    <name evidence="2" type="ORF">V2V91_08065</name>
</gene>
<dbReference type="InterPro" id="IPR029068">
    <property type="entry name" value="Glyas_Bleomycin-R_OHBP_Dase"/>
</dbReference>
<dbReference type="EMBL" id="JAZHOV010000004">
    <property type="protein sequence ID" value="MEF2255090.1"/>
    <property type="molecule type" value="Genomic_DNA"/>
</dbReference>
<evidence type="ECO:0000313" key="3">
    <source>
        <dbReference type="Proteomes" id="UP001351900"/>
    </source>
</evidence>
<dbReference type="Gene3D" id="3.10.180.10">
    <property type="entry name" value="2,3-Dihydroxybiphenyl 1,2-Dioxygenase, domain 1"/>
    <property type="match status" value="1"/>
</dbReference>